<feature type="domain" description="FAD-binding" evidence="3">
    <location>
        <begin position="2"/>
        <end position="334"/>
    </location>
</feature>
<geneLocation type="plasmid" evidence="5 7">
    <name>24</name>
</geneLocation>
<keyword evidence="6" id="KW-1185">Reference proteome</keyword>
<dbReference type="EMBL" id="LNKA01000002">
    <property type="protein sequence ID" value="KTC65308.1"/>
    <property type="molecule type" value="Genomic_DNA"/>
</dbReference>
<dbReference type="GO" id="GO:0071949">
    <property type="term" value="F:FAD binding"/>
    <property type="evidence" value="ECO:0007669"/>
    <property type="project" value="InterPro"/>
</dbReference>
<dbReference type="AlphaFoldDB" id="A0A0W0R2I2"/>
<gene>
    <name evidence="5" type="primary">xlnD</name>
    <name evidence="4" type="ORF">Lade_1330</name>
    <name evidence="5" type="ORF">NCTC12735_01687</name>
</gene>
<dbReference type="PANTHER" id="PTHR13789">
    <property type="entry name" value="MONOOXYGENASE"/>
    <property type="match status" value="1"/>
</dbReference>
<evidence type="ECO:0000256" key="1">
    <source>
        <dbReference type="ARBA" id="ARBA00023002"/>
    </source>
</evidence>
<name>A0A0W0R2I2_9GAMM</name>
<dbReference type="Proteomes" id="UP000281170">
    <property type="component" value="Plasmid 24"/>
</dbReference>
<dbReference type="STRING" id="45056.Lade_1330"/>
<dbReference type="RefSeq" id="WP_058462417.1">
    <property type="nucleotide sequence ID" value="NZ_CAAAHS010000017.1"/>
</dbReference>
<reference evidence="5 7" key="2">
    <citation type="submission" date="2018-12" db="EMBL/GenBank/DDBJ databases">
        <authorList>
            <consortium name="Pathogen Informatics"/>
        </authorList>
    </citation>
    <scope>NUCLEOTIDE SEQUENCE [LARGE SCALE GENOMIC DNA]</scope>
    <source>
        <strain evidence="5 7">NCTC12735</strain>
        <plasmid evidence="7">24</plasmid>
    </source>
</reference>
<reference evidence="4 6" key="1">
    <citation type="submission" date="2015-11" db="EMBL/GenBank/DDBJ databases">
        <title>Identification of large and diverse effector repertoires of 38 Legionella species.</title>
        <authorList>
            <person name="Burstein D."/>
            <person name="Amaro F."/>
            <person name="Zusman T."/>
            <person name="Lifshitz Z."/>
            <person name="Cohen O."/>
            <person name="Gilbert J.A."/>
            <person name="Pupko T."/>
            <person name="Shuman H.A."/>
            <person name="Segal G."/>
        </authorList>
    </citation>
    <scope>NUCLEOTIDE SEQUENCE [LARGE SCALE GENOMIC DNA]</scope>
    <source>
        <strain evidence="4 6">1762-AUS-E</strain>
    </source>
</reference>
<keyword evidence="5" id="KW-0614">Plasmid</keyword>
<dbReference type="GO" id="GO:0018669">
    <property type="term" value="F:3-hydroxybenzoate 6-monooxygenase activity"/>
    <property type="evidence" value="ECO:0007669"/>
    <property type="project" value="UniProtKB-EC"/>
</dbReference>
<evidence type="ECO:0000313" key="7">
    <source>
        <dbReference type="Proteomes" id="UP000281170"/>
    </source>
</evidence>
<dbReference type="OrthoDB" id="5499180at2"/>
<accession>A0A0W0R2I2</accession>
<evidence type="ECO:0000313" key="5">
    <source>
        <dbReference type="EMBL" id="VEH86041.1"/>
    </source>
</evidence>
<proteinExistence type="predicted"/>
<evidence type="ECO:0000259" key="3">
    <source>
        <dbReference type="Pfam" id="PF01494"/>
    </source>
</evidence>
<dbReference type="EMBL" id="LR134433">
    <property type="protein sequence ID" value="VEH86041.1"/>
    <property type="molecule type" value="Genomic_DNA"/>
</dbReference>
<dbReference type="PANTHER" id="PTHR13789:SF309">
    <property type="entry name" value="PUTATIVE (AFU_ORTHOLOGUE AFUA_6G14510)-RELATED"/>
    <property type="match status" value="1"/>
</dbReference>
<keyword evidence="1 5" id="KW-0560">Oxidoreductase</keyword>
<dbReference type="InterPro" id="IPR002938">
    <property type="entry name" value="FAD-bd"/>
</dbReference>
<dbReference type="Pfam" id="PF01494">
    <property type="entry name" value="FAD_binding_3"/>
    <property type="match status" value="1"/>
</dbReference>
<evidence type="ECO:0000256" key="2">
    <source>
        <dbReference type="ARBA" id="ARBA00023033"/>
    </source>
</evidence>
<dbReference type="KEGG" id="ladl:NCTC12735_01687"/>
<protein>
    <submittedName>
        <fullName evidence="4">Oxidoreductase</fullName>
        <ecNumber evidence="5">1.14.13.24</ecNumber>
    </submittedName>
</protein>
<evidence type="ECO:0000313" key="6">
    <source>
        <dbReference type="Proteomes" id="UP000054859"/>
    </source>
</evidence>
<dbReference type="Gene3D" id="3.50.50.60">
    <property type="entry name" value="FAD/NAD(P)-binding domain"/>
    <property type="match status" value="1"/>
</dbReference>
<keyword evidence="2" id="KW-0503">Monooxygenase</keyword>
<dbReference type="InterPro" id="IPR036188">
    <property type="entry name" value="FAD/NAD-bd_sf"/>
</dbReference>
<sequence length="381" mass="42553">MKILIVGAGIAGLCLGALLKKRGLEPIIIEKASSLGDVGYMLGLYPIGANVLRALNCYDEYIAHSVPGETYEAYTTSGTLLKQFSFEKIVEQYGPYQLISRADLLKVIAESTDLAIRFNTEVLSLEQSLDQVNVTFSDKTDDTFDLVVGADGIHSHTRSLVLAESDYSYFKTGWGGWVWWGNENIVPSNTIREFWGNGTFLGIYPVKGKVGVIAAVDSGSPDQALKGASRKEYILQKFSPINQQHPEYFQDLPSDTERVFFWSLADQKASVWFKERILFIGDAATAFLPTAGVGASMALESAAVLDDILSRTGKEYIPLALRMFEKRRRKRVEATQKDSRKLAKLMFVNKKWQVMMRDSFTKYMSVESLIKSIIKGFDEPI</sequence>
<dbReference type="InterPro" id="IPR050493">
    <property type="entry name" value="FAD-dep_Monooxygenase_BioMet"/>
</dbReference>
<evidence type="ECO:0000313" key="4">
    <source>
        <dbReference type="EMBL" id="KTC65308.1"/>
    </source>
</evidence>
<organism evidence="4 6">
    <name type="scientific">Legionella adelaidensis</name>
    <dbReference type="NCBI Taxonomy" id="45056"/>
    <lineage>
        <taxon>Bacteria</taxon>
        <taxon>Pseudomonadati</taxon>
        <taxon>Pseudomonadota</taxon>
        <taxon>Gammaproteobacteria</taxon>
        <taxon>Legionellales</taxon>
        <taxon>Legionellaceae</taxon>
        <taxon>Legionella</taxon>
    </lineage>
</organism>
<dbReference type="PATRIC" id="fig|45056.6.peg.1376"/>
<dbReference type="EC" id="1.14.13.24" evidence="5"/>
<dbReference type="PRINTS" id="PR00420">
    <property type="entry name" value="RNGMNOXGNASE"/>
</dbReference>
<dbReference type="Proteomes" id="UP000054859">
    <property type="component" value="Unassembled WGS sequence"/>
</dbReference>
<dbReference type="SUPFAM" id="SSF51905">
    <property type="entry name" value="FAD/NAD(P)-binding domain"/>
    <property type="match status" value="1"/>
</dbReference>